<protein>
    <submittedName>
        <fullName evidence="3">Uncharacterized protein</fullName>
    </submittedName>
</protein>
<feature type="coiled-coil region" evidence="1">
    <location>
        <begin position="3"/>
        <end position="94"/>
    </location>
</feature>
<reference evidence="3" key="1">
    <citation type="submission" date="2018-02" db="EMBL/GenBank/DDBJ databases">
        <authorList>
            <person name="Cohen D.B."/>
            <person name="Kent A.D."/>
        </authorList>
    </citation>
    <scope>NUCLEOTIDE SEQUENCE</scope>
</reference>
<sequence length="193" mass="21598">MATNEKEDRIAGLLRDIKDKEAEHEKALSDVMENAAENYGKLEKQLHDTINKMKDAEEKARSESDQRVKVEAELTDLKARLTLLESQISEARAGGMRDGRAEGEQKALDEVAEQLELVYNKSFRDGWKAALKEAEVPRSSALFLRENTPLPYPNAELKASDDEAEEEVSDEGDKTEVEELVGSEVIPIVIPTE</sequence>
<dbReference type="EMBL" id="OIVN01003715">
    <property type="protein sequence ID" value="SPD13122.1"/>
    <property type="molecule type" value="Genomic_DNA"/>
</dbReference>
<proteinExistence type="predicted"/>
<organism evidence="3">
    <name type="scientific">Fagus sylvatica</name>
    <name type="common">Beechnut</name>
    <dbReference type="NCBI Taxonomy" id="28930"/>
    <lineage>
        <taxon>Eukaryota</taxon>
        <taxon>Viridiplantae</taxon>
        <taxon>Streptophyta</taxon>
        <taxon>Embryophyta</taxon>
        <taxon>Tracheophyta</taxon>
        <taxon>Spermatophyta</taxon>
        <taxon>Magnoliopsida</taxon>
        <taxon>eudicotyledons</taxon>
        <taxon>Gunneridae</taxon>
        <taxon>Pentapetalae</taxon>
        <taxon>rosids</taxon>
        <taxon>fabids</taxon>
        <taxon>Fagales</taxon>
        <taxon>Fagaceae</taxon>
        <taxon>Fagus</taxon>
    </lineage>
</organism>
<gene>
    <name evidence="3" type="ORF">FSB_LOCUS41004</name>
</gene>
<dbReference type="AlphaFoldDB" id="A0A2N9HLJ9"/>
<name>A0A2N9HLJ9_FAGSY</name>
<accession>A0A2N9HLJ9</accession>
<feature type="region of interest" description="Disordered" evidence="2">
    <location>
        <begin position="147"/>
        <end position="176"/>
    </location>
</feature>
<evidence type="ECO:0000256" key="1">
    <source>
        <dbReference type="SAM" id="Coils"/>
    </source>
</evidence>
<evidence type="ECO:0000256" key="2">
    <source>
        <dbReference type="SAM" id="MobiDB-lite"/>
    </source>
</evidence>
<keyword evidence="1" id="KW-0175">Coiled coil</keyword>
<evidence type="ECO:0000313" key="3">
    <source>
        <dbReference type="EMBL" id="SPD13122.1"/>
    </source>
</evidence>